<reference evidence="1 2" key="1">
    <citation type="submission" date="2018-05" db="EMBL/GenBank/DDBJ databases">
        <title>Mucilaginibacter hurinus sp. nov., isolated from briquette warehouse soil.</title>
        <authorList>
            <person name="Choi L."/>
        </authorList>
    </citation>
    <scope>NUCLEOTIDE SEQUENCE [LARGE SCALE GENOMIC DNA]</scope>
    <source>
        <strain evidence="1 2">ZR32</strain>
    </source>
</reference>
<dbReference type="Proteomes" id="UP000253209">
    <property type="component" value="Unassembled WGS sequence"/>
</dbReference>
<keyword evidence="2" id="KW-1185">Reference proteome</keyword>
<gene>
    <name evidence="1" type="ORF">DJ568_00995</name>
</gene>
<name>A0A367GUF6_9SPHI</name>
<accession>A0A367GUF6</accession>
<dbReference type="EMBL" id="QGDC01000001">
    <property type="protein sequence ID" value="RCH56466.1"/>
    <property type="molecule type" value="Genomic_DNA"/>
</dbReference>
<evidence type="ECO:0000313" key="2">
    <source>
        <dbReference type="Proteomes" id="UP000253209"/>
    </source>
</evidence>
<protein>
    <submittedName>
        <fullName evidence="1">Uncharacterized protein</fullName>
    </submittedName>
</protein>
<proteinExistence type="predicted"/>
<dbReference type="PROSITE" id="PS51257">
    <property type="entry name" value="PROKAR_LIPOPROTEIN"/>
    <property type="match status" value="1"/>
</dbReference>
<sequence length="76" mass="8188">MEKTRISSVLTHKNENKINLLILAILLGACAGKKSIIAADTVKAAALDYTVRDGSSYKKAIIITLTNSQEGVRTEI</sequence>
<comment type="caution">
    <text evidence="1">The sequence shown here is derived from an EMBL/GenBank/DDBJ whole genome shotgun (WGS) entry which is preliminary data.</text>
</comment>
<evidence type="ECO:0000313" key="1">
    <source>
        <dbReference type="EMBL" id="RCH56466.1"/>
    </source>
</evidence>
<organism evidence="1 2">
    <name type="scientific">Mucilaginibacter hurinus</name>
    <dbReference type="NCBI Taxonomy" id="2201324"/>
    <lineage>
        <taxon>Bacteria</taxon>
        <taxon>Pseudomonadati</taxon>
        <taxon>Bacteroidota</taxon>
        <taxon>Sphingobacteriia</taxon>
        <taxon>Sphingobacteriales</taxon>
        <taxon>Sphingobacteriaceae</taxon>
        <taxon>Mucilaginibacter</taxon>
    </lineage>
</organism>
<dbReference type="AlphaFoldDB" id="A0A367GUF6"/>